<dbReference type="Proteomes" id="UP000579605">
    <property type="component" value="Unassembled WGS sequence"/>
</dbReference>
<dbReference type="AlphaFoldDB" id="A0A852ZHF1"/>
<dbReference type="PANTHER" id="PTHR43422">
    <property type="entry name" value="THIAMINE THIAZOLE SYNTHASE"/>
    <property type="match status" value="1"/>
</dbReference>
<feature type="compositionally biased region" description="Low complexity" evidence="1">
    <location>
        <begin position="392"/>
        <end position="409"/>
    </location>
</feature>
<keyword evidence="3" id="KW-1185">Reference proteome</keyword>
<reference evidence="2 3" key="1">
    <citation type="submission" date="2020-07" db="EMBL/GenBank/DDBJ databases">
        <title>Sequencing the genomes of 1000 actinobacteria strains.</title>
        <authorList>
            <person name="Klenk H.-P."/>
        </authorList>
    </citation>
    <scope>NUCLEOTIDE SEQUENCE [LARGE SCALE GENOMIC DNA]</scope>
    <source>
        <strain evidence="2 3">DSM 18448</strain>
    </source>
</reference>
<evidence type="ECO:0000313" key="2">
    <source>
        <dbReference type="EMBL" id="NYH88490.1"/>
    </source>
</evidence>
<organism evidence="2 3">
    <name type="scientific">Actinopolymorpha rutila</name>
    <dbReference type="NCBI Taxonomy" id="446787"/>
    <lineage>
        <taxon>Bacteria</taxon>
        <taxon>Bacillati</taxon>
        <taxon>Actinomycetota</taxon>
        <taxon>Actinomycetes</taxon>
        <taxon>Propionibacteriales</taxon>
        <taxon>Actinopolymorphaceae</taxon>
        <taxon>Actinopolymorpha</taxon>
    </lineage>
</organism>
<dbReference type="Pfam" id="PF13450">
    <property type="entry name" value="NAD_binding_8"/>
    <property type="match status" value="1"/>
</dbReference>
<protein>
    <submittedName>
        <fullName evidence="2">2-polyprenyl-6-methoxyphenol hydroxylase-like FAD-dependent oxidoreductase</fullName>
    </submittedName>
</protein>
<sequence>MRIAVVGGSLAGLVAATLLGRRGHEVIVLDRDDLAPAGDLEAAAATAFRAGAPQIVQLHVIRPLGRLPVREHLPDVYAGWLDAGVVEYSLAQQMPPTLADRSPRPGDDELTMLLFRRSTIDWVIRRTAAAEPRVTLCSGVRVTGLTATAGDPPRVTGVTTDAGTVEADLVLDASGRRTRIDQWLRGIGARPTEVTAAECGVAYYTRYYRLRPGATLPGSPATVVNLPMRRFMLAMFGCDHDTVGLCLVPPAEDRAFKAVRDPAAFTAVARTVPQAAAWLDAMDPETDIYPMGDLHNTLRRLVVDGTPVASGILAVGDSLCTTNPTFARGIAFALQEVIHLAEAVGEYPVEELTKVMDELTSTRIEPWFADQAAIDAARLAALRRALRRTSASAESAASGGPAGPAGPADGRVDLASLRQAAGFDPELFRAQVRLLGMLTPAEEILADPVVVRRVREILASVDPPPLPDPSDEELAAALAAR</sequence>
<feature type="region of interest" description="Disordered" evidence="1">
    <location>
        <begin position="392"/>
        <end position="411"/>
    </location>
</feature>
<dbReference type="EMBL" id="JACBZH010000001">
    <property type="protein sequence ID" value="NYH88490.1"/>
    <property type="molecule type" value="Genomic_DNA"/>
</dbReference>
<gene>
    <name evidence="2" type="ORF">F4554_001128</name>
</gene>
<feature type="region of interest" description="Disordered" evidence="1">
    <location>
        <begin position="460"/>
        <end position="481"/>
    </location>
</feature>
<accession>A0A852ZHF1</accession>
<dbReference type="SUPFAM" id="SSF51905">
    <property type="entry name" value="FAD/NAD(P)-binding domain"/>
    <property type="match status" value="1"/>
</dbReference>
<proteinExistence type="predicted"/>
<dbReference type="PRINTS" id="PR00420">
    <property type="entry name" value="RNGMNOXGNASE"/>
</dbReference>
<name>A0A852ZHF1_9ACTN</name>
<dbReference type="InterPro" id="IPR036188">
    <property type="entry name" value="FAD/NAD-bd_sf"/>
</dbReference>
<dbReference type="Gene3D" id="3.50.50.60">
    <property type="entry name" value="FAD/NAD(P)-binding domain"/>
    <property type="match status" value="1"/>
</dbReference>
<dbReference type="RefSeq" id="WP_179786378.1">
    <property type="nucleotide sequence ID" value="NZ_BAAARR010000022.1"/>
</dbReference>
<evidence type="ECO:0000256" key="1">
    <source>
        <dbReference type="SAM" id="MobiDB-lite"/>
    </source>
</evidence>
<dbReference type="PANTHER" id="PTHR43422:SF3">
    <property type="entry name" value="THIAMINE THIAZOLE SYNTHASE"/>
    <property type="match status" value="1"/>
</dbReference>
<comment type="caution">
    <text evidence="2">The sequence shown here is derived from an EMBL/GenBank/DDBJ whole genome shotgun (WGS) entry which is preliminary data.</text>
</comment>
<evidence type="ECO:0000313" key="3">
    <source>
        <dbReference type="Proteomes" id="UP000579605"/>
    </source>
</evidence>